<gene>
    <name evidence="2" type="ORF">V5O48_007109</name>
</gene>
<evidence type="ECO:0000313" key="2">
    <source>
        <dbReference type="EMBL" id="KAL0574855.1"/>
    </source>
</evidence>
<proteinExistence type="predicted"/>
<protein>
    <submittedName>
        <fullName evidence="2">Uncharacterized protein</fullName>
    </submittedName>
</protein>
<comment type="caution">
    <text evidence="2">The sequence shown here is derived from an EMBL/GenBank/DDBJ whole genome shotgun (WGS) entry which is preliminary data.</text>
</comment>
<accession>A0ABR3FHP4</accession>
<organism evidence="2 3">
    <name type="scientific">Marasmius crinis-equi</name>
    <dbReference type="NCBI Taxonomy" id="585013"/>
    <lineage>
        <taxon>Eukaryota</taxon>
        <taxon>Fungi</taxon>
        <taxon>Dikarya</taxon>
        <taxon>Basidiomycota</taxon>
        <taxon>Agaricomycotina</taxon>
        <taxon>Agaricomycetes</taxon>
        <taxon>Agaricomycetidae</taxon>
        <taxon>Agaricales</taxon>
        <taxon>Marasmiineae</taxon>
        <taxon>Marasmiaceae</taxon>
        <taxon>Marasmius</taxon>
    </lineage>
</organism>
<feature type="region of interest" description="Disordered" evidence="1">
    <location>
        <begin position="132"/>
        <end position="212"/>
    </location>
</feature>
<name>A0ABR3FHP4_9AGAR</name>
<sequence>MLHLIRNCNGEHRCLDGFACQVTTLNPASTLSIARFETLDEEHRGLLHIAARVCPDICDTRQCPDTEGRTHSMKLVVEDGIVKVLNDDLASCSCGDVLYTIPDDLSACVLSGWNKWLPLHRRWERMMESILSSSPNDRYTSPSPEPELPTLDRLFDSSPHTVSKKRPAEDSKDESDSDSSPCSTPPLPPAKRMRTGPGKGELLSGSVLRKFH</sequence>
<reference evidence="2 3" key="1">
    <citation type="submission" date="2024-02" db="EMBL/GenBank/DDBJ databases">
        <title>A draft genome for the cacao thread blight pathogen Marasmius crinis-equi.</title>
        <authorList>
            <person name="Cohen S.P."/>
            <person name="Baruah I.K."/>
            <person name="Amoako-Attah I."/>
            <person name="Bukari Y."/>
            <person name="Meinhardt L.W."/>
            <person name="Bailey B.A."/>
        </authorList>
    </citation>
    <scope>NUCLEOTIDE SEQUENCE [LARGE SCALE GENOMIC DNA]</scope>
    <source>
        <strain evidence="2 3">GH-76</strain>
    </source>
</reference>
<keyword evidence="3" id="KW-1185">Reference proteome</keyword>
<dbReference type="Proteomes" id="UP001465976">
    <property type="component" value="Unassembled WGS sequence"/>
</dbReference>
<dbReference type="EMBL" id="JBAHYK010000359">
    <property type="protein sequence ID" value="KAL0574855.1"/>
    <property type="molecule type" value="Genomic_DNA"/>
</dbReference>
<feature type="compositionally biased region" description="Polar residues" evidence="1">
    <location>
        <begin position="132"/>
        <end position="142"/>
    </location>
</feature>
<evidence type="ECO:0000256" key="1">
    <source>
        <dbReference type="SAM" id="MobiDB-lite"/>
    </source>
</evidence>
<evidence type="ECO:0000313" key="3">
    <source>
        <dbReference type="Proteomes" id="UP001465976"/>
    </source>
</evidence>